<name>A0A921HV30_9BACT</name>
<dbReference type="Pfam" id="PF08011">
    <property type="entry name" value="PDDEXK_9"/>
    <property type="match status" value="1"/>
</dbReference>
<dbReference type="RefSeq" id="WP_276826512.1">
    <property type="nucleotide sequence ID" value="NZ_DYVX01000028.1"/>
</dbReference>
<dbReference type="EMBL" id="DYVX01000028">
    <property type="protein sequence ID" value="HJF91426.1"/>
    <property type="molecule type" value="Genomic_DNA"/>
</dbReference>
<proteinExistence type="predicted"/>
<evidence type="ECO:0000259" key="1">
    <source>
        <dbReference type="Pfam" id="PF09820"/>
    </source>
</evidence>
<comment type="caution">
    <text evidence="2">The sequence shown here is derived from an EMBL/GenBank/DDBJ whole genome shotgun (WGS) entry which is preliminary data.</text>
</comment>
<reference evidence="2" key="1">
    <citation type="journal article" date="2021" name="PeerJ">
        <title>Extensive microbial diversity within the chicken gut microbiome revealed by metagenomics and culture.</title>
        <authorList>
            <person name="Gilroy R."/>
            <person name="Ravi A."/>
            <person name="Getino M."/>
            <person name="Pursley I."/>
            <person name="Horton D.L."/>
            <person name="Alikhan N.F."/>
            <person name="Baker D."/>
            <person name="Gharbi K."/>
            <person name="Hall N."/>
            <person name="Watson M."/>
            <person name="Adriaenssens E.M."/>
            <person name="Foster-Nyarko E."/>
            <person name="Jarju S."/>
            <person name="Secka A."/>
            <person name="Antonio M."/>
            <person name="Oren A."/>
            <person name="Chaudhuri R.R."/>
            <person name="La Ragione R."/>
            <person name="Hildebrand F."/>
            <person name="Pallen M.J."/>
        </authorList>
    </citation>
    <scope>NUCLEOTIDE SEQUENCE</scope>
    <source>
        <strain evidence="2">CHK55-1828</strain>
    </source>
</reference>
<sequence>MKRLPYGLSDFPRLISEDYYYVDKTRYIELLENQPNFLFLLRPRRFGKSLFMAMLEAYYSVDYRERFDELFSGLYIGHHPTPSRNTYLALRFNFSEVTSNPDEVERSFKAYCNAVIIRFVKKYEHLLGKEIWEELDRDEESPGLQLGKIARYISDKGCPHIYLLIDEYDNFTNTLLATYGTERYRRTTHGEGFIREFFNSIKAATTGPGAAIDRLFITGVSPVTMDDVTSGFNIGTNISRLPQFNGIIGFSTDEVRRMVGYYQSEGALPSDVTVDGLLEEMKPWYDNYCFSEDASDEHMFNSDMALYFLNSYLQQQRPPRQMVDNNIRTDYGKLRHLVQVDRRLGKNTSVIQQLVSEGRVTASIATSFPAERMVETDNFKSLLFYFGMLSIQGTDFGDTILGIPNLTVREQLYTYLVEAYRDASLFTLDLSVLSDLVKGMALHGEWEPVFRYFAAELERQSAVREFIEGEAHVKGFLLAYLGLTRGYTILPEHESSKGYADFYMMPDLQRQPDIAYSYLVEVKYARRDATPAELAALKEQAASQLSRYAADEKVQKSKGHTTLRLLILLFRGWELEAEEVV</sequence>
<accession>A0A921HV30</accession>
<dbReference type="AlphaFoldDB" id="A0A921HV30"/>
<protein>
    <submittedName>
        <fullName evidence="2">ATP-binding protein</fullName>
    </submittedName>
</protein>
<evidence type="ECO:0000313" key="2">
    <source>
        <dbReference type="EMBL" id="HJF91426.1"/>
    </source>
</evidence>
<gene>
    <name evidence="2" type="ORF">K8W02_03440</name>
</gene>
<dbReference type="Proteomes" id="UP000717835">
    <property type="component" value="Unassembled WGS sequence"/>
</dbReference>
<dbReference type="PANTHER" id="PTHR34825:SF2">
    <property type="entry name" value="AAA-ATPASE-LIKE DOMAIN-CONTAINING PROTEIN"/>
    <property type="match status" value="1"/>
</dbReference>
<keyword evidence="2" id="KW-0547">Nucleotide-binding</keyword>
<reference evidence="2" key="2">
    <citation type="submission" date="2021-09" db="EMBL/GenBank/DDBJ databases">
        <authorList>
            <person name="Gilroy R."/>
        </authorList>
    </citation>
    <scope>NUCLEOTIDE SEQUENCE</scope>
    <source>
        <strain evidence="2">CHK55-1828</strain>
    </source>
</reference>
<dbReference type="InterPro" id="IPR012547">
    <property type="entry name" value="PDDEXK_9"/>
</dbReference>
<keyword evidence="2" id="KW-0067">ATP-binding</keyword>
<dbReference type="PANTHER" id="PTHR34825">
    <property type="entry name" value="CONSERVED PROTEIN, WITH A WEAK D-GALACTARATE DEHYDRATASE/ALTRONATE HYDROLASE DOMAIN"/>
    <property type="match status" value="1"/>
</dbReference>
<feature type="domain" description="AAA-ATPase-like" evidence="1">
    <location>
        <begin position="5"/>
        <end position="229"/>
    </location>
</feature>
<dbReference type="InterPro" id="IPR018631">
    <property type="entry name" value="AAA-ATPase-like_dom"/>
</dbReference>
<organism evidence="2 3">
    <name type="scientific">Mediterranea massiliensis</name>
    <dbReference type="NCBI Taxonomy" id="1841865"/>
    <lineage>
        <taxon>Bacteria</taxon>
        <taxon>Pseudomonadati</taxon>
        <taxon>Bacteroidota</taxon>
        <taxon>Bacteroidia</taxon>
        <taxon>Bacteroidales</taxon>
        <taxon>Bacteroidaceae</taxon>
        <taxon>Mediterranea</taxon>
    </lineage>
</organism>
<dbReference type="GO" id="GO:0005524">
    <property type="term" value="F:ATP binding"/>
    <property type="evidence" value="ECO:0007669"/>
    <property type="project" value="UniProtKB-KW"/>
</dbReference>
<evidence type="ECO:0000313" key="3">
    <source>
        <dbReference type="Proteomes" id="UP000717835"/>
    </source>
</evidence>
<dbReference type="Pfam" id="PF09820">
    <property type="entry name" value="AAA-ATPase_like"/>
    <property type="match status" value="1"/>
</dbReference>